<dbReference type="AlphaFoldDB" id="A0A6G7VAM0"/>
<evidence type="ECO:0000313" key="2">
    <source>
        <dbReference type="Proteomes" id="UP000502699"/>
    </source>
</evidence>
<keyword evidence="2" id="KW-1185">Reference proteome</keyword>
<name>A0A6G7VAM0_9GAMM</name>
<dbReference type="Pfam" id="PF21651">
    <property type="entry name" value="DUF6858"/>
    <property type="match status" value="1"/>
</dbReference>
<evidence type="ECO:0000313" key="1">
    <source>
        <dbReference type="EMBL" id="QIK37061.1"/>
    </source>
</evidence>
<dbReference type="Proteomes" id="UP000502699">
    <property type="component" value="Chromosome"/>
</dbReference>
<dbReference type="KEGG" id="cjap:GWK36_02520"/>
<organism evidence="1 2">
    <name type="scientific">Caldichromatium japonicum</name>
    <dbReference type="NCBI Taxonomy" id="2699430"/>
    <lineage>
        <taxon>Bacteria</taxon>
        <taxon>Pseudomonadati</taxon>
        <taxon>Pseudomonadota</taxon>
        <taxon>Gammaproteobacteria</taxon>
        <taxon>Chromatiales</taxon>
        <taxon>Chromatiaceae</taxon>
        <taxon>Caldichromatium</taxon>
    </lineage>
</organism>
<dbReference type="InterPro" id="IPR049204">
    <property type="entry name" value="DUF6858"/>
</dbReference>
<protein>
    <submittedName>
        <fullName evidence="1">Uncharacterized protein</fullName>
    </submittedName>
</protein>
<reference evidence="2" key="1">
    <citation type="submission" date="2020-01" db="EMBL/GenBank/DDBJ databases">
        <title>Caldichromatium gen. nov., sp. nov., a thermophilic purple sulfur bacterium member of the family Chromatiaceae isolated from Nakabusa hot spring, Japan.</title>
        <authorList>
            <person name="Saini M.K."/>
            <person name="Hanada S."/>
            <person name="Tank M."/>
        </authorList>
    </citation>
    <scope>NUCLEOTIDE SEQUENCE [LARGE SCALE GENOMIC DNA]</scope>
    <source>
        <strain evidence="2">No.7</strain>
    </source>
</reference>
<dbReference type="EMBL" id="CP048029">
    <property type="protein sequence ID" value="QIK37061.1"/>
    <property type="molecule type" value="Genomic_DNA"/>
</dbReference>
<sequence length="142" mass="15857">MKQSLAFAEYPIYCLELGRDETPFASVEALCGYFRACIESHPTAVFIAEFDHYAHTQSLPEGHIDPSIRAARNLVFCFGISLSKPELLACRPRSIGIAETERGFFITFMETPMPVANAVMEDWALGLYQNPQPVSGQETHNL</sequence>
<accession>A0A6G7VAM0</accession>
<dbReference type="RefSeq" id="WP_166269811.1">
    <property type="nucleotide sequence ID" value="NZ_CP048029.1"/>
</dbReference>
<gene>
    <name evidence="1" type="ORF">GWK36_02520</name>
</gene>
<proteinExistence type="predicted"/>